<reference evidence="2 3" key="1">
    <citation type="submission" date="2019-09" db="EMBL/GenBank/DDBJ databases">
        <title>YIM 132548 draft genome.</title>
        <authorList>
            <person name="Jiang L."/>
        </authorList>
    </citation>
    <scope>NUCLEOTIDE SEQUENCE [LARGE SCALE GENOMIC DNA]</scope>
    <source>
        <strain evidence="2 3">YIM 132548</strain>
    </source>
</reference>
<evidence type="ECO:0000259" key="1">
    <source>
        <dbReference type="Pfam" id="PF07475"/>
    </source>
</evidence>
<feature type="domain" description="HPr kinase/phosphorylase C-terminal" evidence="1">
    <location>
        <begin position="8"/>
        <end position="87"/>
    </location>
</feature>
<dbReference type="Gene3D" id="3.40.50.300">
    <property type="entry name" value="P-loop containing nucleotide triphosphate hydrolases"/>
    <property type="match status" value="1"/>
</dbReference>
<organism evidence="2 3">
    <name type="scientific">Methylobacterium planeticum</name>
    <dbReference type="NCBI Taxonomy" id="2615211"/>
    <lineage>
        <taxon>Bacteria</taxon>
        <taxon>Pseudomonadati</taxon>
        <taxon>Pseudomonadota</taxon>
        <taxon>Alphaproteobacteria</taxon>
        <taxon>Hyphomicrobiales</taxon>
        <taxon>Methylobacteriaceae</taxon>
        <taxon>Methylobacterium</taxon>
    </lineage>
</organism>
<comment type="caution">
    <text evidence="2">The sequence shown here is derived from an EMBL/GenBank/DDBJ whole genome shotgun (WGS) entry which is preliminary data.</text>
</comment>
<dbReference type="GO" id="GO:0005524">
    <property type="term" value="F:ATP binding"/>
    <property type="evidence" value="ECO:0007669"/>
    <property type="project" value="InterPro"/>
</dbReference>
<accession>A0A6N6MUD1</accession>
<keyword evidence="3" id="KW-1185">Reference proteome</keyword>
<dbReference type="AlphaFoldDB" id="A0A6N6MUD1"/>
<dbReference type="GO" id="GO:0006109">
    <property type="term" value="P:regulation of carbohydrate metabolic process"/>
    <property type="evidence" value="ECO:0007669"/>
    <property type="project" value="InterPro"/>
</dbReference>
<gene>
    <name evidence="2" type="ORF">F6X51_09895</name>
</gene>
<dbReference type="RefSeq" id="WP_150963079.1">
    <property type="nucleotide sequence ID" value="NZ_VZZJ01000006.1"/>
</dbReference>
<dbReference type="SUPFAM" id="SSF53795">
    <property type="entry name" value="PEP carboxykinase-like"/>
    <property type="match status" value="1"/>
</dbReference>
<proteinExistence type="predicted"/>
<dbReference type="InterPro" id="IPR027417">
    <property type="entry name" value="P-loop_NTPase"/>
</dbReference>
<evidence type="ECO:0000313" key="3">
    <source>
        <dbReference type="Proteomes" id="UP000441523"/>
    </source>
</evidence>
<protein>
    <recommendedName>
        <fullName evidence="1">HPr kinase/phosphorylase C-terminal domain-containing protein</fullName>
    </recommendedName>
</protein>
<name>A0A6N6MUD1_9HYPH</name>
<evidence type="ECO:0000313" key="2">
    <source>
        <dbReference type="EMBL" id="KAB1074022.1"/>
    </source>
</evidence>
<dbReference type="EMBL" id="VZZJ01000006">
    <property type="protein sequence ID" value="KAB1074022.1"/>
    <property type="molecule type" value="Genomic_DNA"/>
</dbReference>
<dbReference type="Pfam" id="PF07475">
    <property type="entry name" value="Hpr_kinase_C"/>
    <property type="match status" value="1"/>
</dbReference>
<dbReference type="InterPro" id="IPR011104">
    <property type="entry name" value="Hpr_kin/Pase_C"/>
</dbReference>
<sequence length="168" mass="17511">MSVSVTGDETIHATCLALGGAGVLIRGEAGAGKSTLALLLLDRAAQEGRPAALVGDDRVRLSVRNGRVVAHPHPAIAGLIEIRGLGLHRTDALADSTVHLVVDLVEVAPRLPDASCIACEILGIRLSRLVLDRNLRLSGLAPRLVQDAVAVASQSHPAALFRREPDAP</sequence>
<dbReference type="Proteomes" id="UP000441523">
    <property type="component" value="Unassembled WGS sequence"/>
</dbReference>
<dbReference type="GO" id="GO:0000155">
    <property type="term" value="F:phosphorelay sensor kinase activity"/>
    <property type="evidence" value="ECO:0007669"/>
    <property type="project" value="InterPro"/>
</dbReference>